<dbReference type="GO" id="GO:0071160">
    <property type="term" value="F:cyanophycin synthetase activity (L-aspartate-adding)"/>
    <property type="evidence" value="ECO:0007669"/>
    <property type="project" value="UniProtKB-EC"/>
</dbReference>
<evidence type="ECO:0000256" key="2">
    <source>
        <dbReference type="ARBA" id="ARBA00009060"/>
    </source>
</evidence>
<dbReference type="PROSITE" id="PS50975">
    <property type="entry name" value="ATP_GRASP"/>
    <property type="match status" value="1"/>
</dbReference>
<dbReference type="PANTHER" id="PTHR23135:SF18">
    <property type="entry name" value="CYANOPHYCIN SYNTHETASE"/>
    <property type="match status" value="1"/>
</dbReference>
<dbReference type="InterPro" id="IPR013221">
    <property type="entry name" value="Mur_ligase_cen"/>
</dbReference>
<dbReference type="Gene3D" id="3.30.470.20">
    <property type="entry name" value="ATP-grasp fold, B domain"/>
    <property type="match status" value="2"/>
</dbReference>
<evidence type="ECO:0000259" key="12">
    <source>
        <dbReference type="PROSITE" id="PS50975"/>
    </source>
</evidence>
<evidence type="ECO:0000256" key="9">
    <source>
        <dbReference type="ARBA" id="ARBA00048425"/>
    </source>
</evidence>
<evidence type="ECO:0000313" key="14">
    <source>
        <dbReference type="Proteomes" id="UP000626242"/>
    </source>
</evidence>
<dbReference type="EC" id="6.3.2.30" evidence="4"/>
<evidence type="ECO:0000256" key="11">
    <source>
        <dbReference type="SAM" id="MobiDB-lite"/>
    </source>
</evidence>
<dbReference type="SUPFAM" id="SSF53244">
    <property type="entry name" value="MurD-like peptide ligases, peptide-binding domain"/>
    <property type="match status" value="1"/>
</dbReference>
<reference evidence="13 14" key="1">
    <citation type="submission" date="2020-08" db="EMBL/GenBank/DDBJ databases">
        <title>A Genomic Blueprint of the Chicken Gut Microbiome.</title>
        <authorList>
            <person name="Gilroy R."/>
            <person name="Ravi A."/>
            <person name="Getino M."/>
            <person name="Pursley I."/>
            <person name="Horton D.L."/>
            <person name="Alikhan N.-F."/>
            <person name="Baker D."/>
            <person name="Gharbi K."/>
            <person name="Hall N."/>
            <person name="Watson M."/>
            <person name="Adriaenssens E.M."/>
            <person name="Foster-Nyarko E."/>
            <person name="Jarju S."/>
            <person name="Secka A."/>
            <person name="Antonio M."/>
            <person name="Oren A."/>
            <person name="Chaudhuri R."/>
            <person name="La Ragione R.M."/>
            <person name="Hildebrand F."/>
            <person name="Pallen M.J."/>
        </authorList>
    </citation>
    <scope>NUCLEOTIDE SEQUENCE [LARGE SCALE GENOMIC DNA]</scope>
    <source>
        <strain evidence="13 14">Sa1CVA4</strain>
    </source>
</reference>
<gene>
    <name evidence="13" type="primary">cphA</name>
    <name evidence="13" type="ORF">H9628_10210</name>
</gene>
<dbReference type="NCBIfam" id="NF010623">
    <property type="entry name" value="PRK14016.1"/>
    <property type="match status" value="1"/>
</dbReference>
<dbReference type="Pfam" id="PF08443">
    <property type="entry name" value="RimK"/>
    <property type="match status" value="1"/>
</dbReference>
<comment type="catalytic activity">
    <reaction evidence="9">
        <text>[L-4-(L-arginin-2-N-yl)aspartate](n) + L-aspartate + ATP = [L-4-(L-arginin-2-N-yl)aspartate](n)-L-aspartate + ADP + phosphate + H(+)</text>
        <dbReference type="Rhea" id="RHEA:13277"/>
        <dbReference type="Rhea" id="RHEA-COMP:13728"/>
        <dbReference type="Rhea" id="RHEA-COMP:13733"/>
        <dbReference type="ChEBI" id="CHEBI:15378"/>
        <dbReference type="ChEBI" id="CHEBI:29991"/>
        <dbReference type="ChEBI" id="CHEBI:30616"/>
        <dbReference type="ChEBI" id="CHEBI:43474"/>
        <dbReference type="ChEBI" id="CHEBI:137986"/>
        <dbReference type="ChEBI" id="CHEBI:137990"/>
        <dbReference type="ChEBI" id="CHEBI:456216"/>
        <dbReference type="EC" id="6.3.2.29"/>
    </reaction>
</comment>
<comment type="caution">
    <text evidence="13">The sequence shown here is derived from an EMBL/GenBank/DDBJ whole genome shotgun (WGS) entry which is preliminary data.</text>
</comment>
<keyword evidence="13" id="KW-0436">Ligase</keyword>
<feature type="region of interest" description="Disordered" evidence="11">
    <location>
        <begin position="19"/>
        <end position="41"/>
    </location>
</feature>
<proteinExistence type="inferred from homology"/>
<evidence type="ECO:0000256" key="7">
    <source>
        <dbReference type="ARBA" id="ARBA00031353"/>
    </source>
</evidence>
<evidence type="ECO:0000256" key="6">
    <source>
        <dbReference type="ARBA" id="ARBA00022036"/>
    </source>
</evidence>
<evidence type="ECO:0000256" key="8">
    <source>
        <dbReference type="ARBA" id="ARBA00048094"/>
    </source>
</evidence>
<evidence type="ECO:0000256" key="4">
    <source>
        <dbReference type="ARBA" id="ARBA00012968"/>
    </source>
</evidence>
<dbReference type="SUPFAM" id="SSF53623">
    <property type="entry name" value="MurD-like peptide ligases, catalytic domain"/>
    <property type="match status" value="1"/>
</dbReference>
<evidence type="ECO:0000256" key="3">
    <source>
        <dbReference type="ARBA" id="ARBA00011738"/>
    </source>
</evidence>
<comment type="subunit">
    <text evidence="3">Homodimer.</text>
</comment>
<organism evidence="13 14">
    <name type="scientific">Kaistella pullorum</name>
    <dbReference type="NCBI Taxonomy" id="2763074"/>
    <lineage>
        <taxon>Bacteria</taxon>
        <taxon>Pseudomonadati</taxon>
        <taxon>Bacteroidota</taxon>
        <taxon>Flavobacteriia</taxon>
        <taxon>Flavobacteriales</taxon>
        <taxon>Weeksellaceae</taxon>
        <taxon>Chryseobacterium group</taxon>
        <taxon>Kaistella</taxon>
    </lineage>
</organism>
<dbReference type="RefSeq" id="WP_251834043.1">
    <property type="nucleotide sequence ID" value="NZ_JACSPS010000003.1"/>
</dbReference>
<keyword evidence="14" id="KW-1185">Reference proteome</keyword>
<dbReference type="InterPro" id="IPR004101">
    <property type="entry name" value="Mur_ligase_C"/>
</dbReference>
<comment type="similarity">
    <text evidence="2">In the C-terminal section; belongs to the MurCDEF family.</text>
</comment>
<evidence type="ECO:0000313" key="13">
    <source>
        <dbReference type="EMBL" id="MBD8018848.1"/>
    </source>
</evidence>
<keyword evidence="10" id="KW-0547">Nucleotide-binding</keyword>
<dbReference type="InterPro" id="IPR011761">
    <property type="entry name" value="ATP-grasp"/>
</dbReference>
<dbReference type="Pfam" id="PF08245">
    <property type="entry name" value="Mur_ligase_M"/>
    <property type="match status" value="1"/>
</dbReference>
<dbReference type="EMBL" id="JACSPS010000003">
    <property type="protein sequence ID" value="MBD8018848.1"/>
    <property type="molecule type" value="Genomic_DNA"/>
</dbReference>
<keyword evidence="10" id="KW-0067">ATP-binding</keyword>
<dbReference type="NCBIfam" id="TIGR02068">
    <property type="entry name" value="cya_phycin_syn"/>
    <property type="match status" value="1"/>
</dbReference>
<dbReference type="Proteomes" id="UP000626242">
    <property type="component" value="Unassembled WGS sequence"/>
</dbReference>
<feature type="domain" description="ATP-grasp" evidence="12">
    <location>
        <begin position="118"/>
        <end position="371"/>
    </location>
</feature>
<name>A0ABR8WP47_9FLAO</name>
<evidence type="ECO:0000256" key="1">
    <source>
        <dbReference type="ARBA" id="ARBA00003184"/>
    </source>
</evidence>
<dbReference type="Gene3D" id="3.90.190.20">
    <property type="entry name" value="Mur ligase, C-terminal domain"/>
    <property type="match status" value="1"/>
</dbReference>
<dbReference type="InterPro" id="IPR036565">
    <property type="entry name" value="Mur-like_cat_sf"/>
</dbReference>
<evidence type="ECO:0000256" key="5">
    <source>
        <dbReference type="ARBA" id="ARBA00013005"/>
    </source>
</evidence>
<comment type="catalytic activity">
    <reaction evidence="8">
        <text>[L-4-(L-arginin-2-N-yl)aspartate](n)-L-aspartate + L-arginine + ATP = [L-4-(L-arginin-2-N-yl)aspartate](n+1) + ADP + phosphate + H(+)</text>
        <dbReference type="Rhea" id="RHEA:23888"/>
        <dbReference type="Rhea" id="RHEA-COMP:13732"/>
        <dbReference type="Rhea" id="RHEA-COMP:13733"/>
        <dbReference type="ChEBI" id="CHEBI:15378"/>
        <dbReference type="ChEBI" id="CHEBI:30616"/>
        <dbReference type="ChEBI" id="CHEBI:32682"/>
        <dbReference type="ChEBI" id="CHEBI:43474"/>
        <dbReference type="ChEBI" id="CHEBI:137986"/>
        <dbReference type="ChEBI" id="CHEBI:137990"/>
        <dbReference type="ChEBI" id="CHEBI:456216"/>
        <dbReference type="EC" id="6.3.2.30"/>
    </reaction>
</comment>
<dbReference type="GO" id="GO:0071161">
    <property type="term" value="F:cyanophycin synthetase activity (L-arginine-adding)"/>
    <property type="evidence" value="ECO:0007669"/>
    <property type="project" value="UniProtKB-EC"/>
</dbReference>
<dbReference type="EC" id="6.3.2.29" evidence="5"/>
<dbReference type="InterPro" id="IPR013651">
    <property type="entry name" value="ATP-grasp_RimK-type"/>
</dbReference>
<dbReference type="SUPFAM" id="SSF56059">
    <property type="entry name" value="Glutathione synthetase ATP-binding domain-like"/>
    <property type="match status" value="1"/>
</dbReference>
<dbReference type="PANTHER" id="PTHR23135">
    <property type="entry name" value="MUR LIGASE FAMILY MEMBER"/>
    <property type="match status" value="1"/>
</dbReference>
<sequence length="761" mass="82427">MNGKNRQPPDLSEYEAALENINSDEDFSVPDTEGLQTESPLVPSPNFYEQAKHKTGLGPSTLSIIEEAERRGIPWQRLNERSKIRLGFGKKQKIIRATITGDTGCIATETADDKFETKILLQKAQIPVPRGIVCKSFPELQDAAKEIGFPIVIKPLDANQGKGVTVAIESIEMAEEAFQHAQKFSSEVLVENYIVGHDHRLLVIGGKLVAASMRQPAHVVGNGTNTISELIEEINKEPGRGDGHEALLTKITLDCDTENLLKKNNLSLETVLLPGETLVLKSTANLSTGGTATDVTAEVHPANVFMAERIAAIIGLDICGIDLVAKDLHTPLTENGGAVIEVNAAPGLRMHLSPSNENPGKVAAAIVDMLFPGESNGRIPVFAVTGTNGKTTTTRLLRYIAKSCGHMVGYTTTDGIYIGDFQIAAGDCSGPTSASLVLSDPMVDFAVLETARGGLLRSGLAFDFCDVGILTNIAADHLGLKNINTLEELAEVKATVVRNVKPEGWAVINAEDIHCLNISKTLSCNIAYFSLDADHSEILKHLANGGLAAFVSDDRIIIQKDDEENVLGTLSEFPLTLNGTSRCMTANILAAAAGAFAYGFTAKQISSALRNFSPCPELTPGRMNFFKVRDFEVLVDYAHNPHGLTALQDYFCHSSQRRKIGIVAAVGDRRNEDIIELARIAANMFDHIIVRQEHSLRGRELAEMNSLMIEGMKKGKRCAGYELIPDEEDAIRHALSIARTSDLVVALSDNYQNVTKIVQEF</sequence>
<comment type="function">
    <text evidence="1">Catalyzes the ATP-dependent polymerization of arginine and aspartate to multi-L-arginyl-poly-L-aspartic acid (cyanophycin; a water-insoluble reserve polymer).</text>
</comment>
<accession>A0ABR8WP47</accession>
<dbReference type="Gene3D" id="3.40.1190.10">
    <property type="entry name" value="Mur-like, catalytic domain"/>
    <property type="match status" value="1"/>
</dbReference>
<protein>
    <recommendedName>
        <fullName evidence="6">Cyanophycin synthetase</fullName>
        <ecNumber evidence="5">6.3.2.29</ecNumber>
        <ecNumber evidence="4">6.3.2.30</ecNumber>
    </recommendedName>
    <alternativeName>
        <fullName evidence="7">Cyanophycin synthase</fullName>
    </alternativeName>
</protein>
<dbReference type="InterPro" id="IPR011810">
    <property type="entry name" value="Cya_phycin_syn"/>
</dbReference>
<dbReference type="Pfam" id="PF02875">
    <property type="entry name" value="Mur_ligase_C"/>
    <property type="match status" value="1"/>
</dbReference>
<dbReference type="InterPro" id="IPR036615">
    <property type="entry name" value="Mur_ligase_C_dom_sf"/>
</dbReference>
<evidence type="ECO:0000256" key="10">
    <source>
        <dbReference type="PROSITE-ProRule" id="PRU00409"/>
    </source>
</evidence>